<reference evidence="9 10" key="1">
    <citation type="submission" date="2020-08" db="EMBL/GenBank/DDBJ databases">
        <title>Aquariorum lacteus gen. nov., sp. nov., a new member of the family Comamonadaceae, isolated from freshwater aquarium.</title>
        <authorList>
            <person name="Chun S.-J."/>
        </authorList>
    </citation>
    <scope>NUCLEOTIDE SEQUENCE [LARGE SCALE GENOMIC DNA]</scope>
    <source>
        <strain evidence="9 10">SJAQ100</strain>
    </source>
</reference>
<comment type="function">
    <text evidence="7">Functions as a peptidoglycan terminase that cleaves nascent peptidoglycan strands endolytically to terminate their elongation.</text>
</comment>
<dbReference type="CDD" id="cd08010">
    <property type="entry name" value="MltG_like"/>
    <property type="match status" value="1"/>
</dbReference>
<evidence type="ECO:0000313" key="9">
    <source>
        <dbReference type="EMBL" id="MBB1161074.1"/>
    </source>
</evidence>
<protein>
    <recommendedName>
        <fullName evidence="7">Endolytic murein transglycosylase</fullName>
        <ecNumber evidence="7">4.2.2.29</ecNumber>
    </recommendedName>
    <alternativeName>
        <fullName evidence="7">Peptidoglycan lytic transglycosylase</fullName>
    </alternativeName>
    <alternativeName>
        <fullName evidence="7">Peptidoglycan polymerization terminase</fullName>
    </alternativeName>
</protein>
<sequence length="371" mass="39978">MIPTRPLRPFLRRSPPAATWGRLRRTGLILLLLGVMLPALLAALAVQAWQHGALPLAAERVELRIEPGSSPQQVARAWAEAGVELPARLLYEGFRWSGEAARIRAGSYAIARGTTGAELLGKMVRGEEELATVRIGEGWTVRQMRAALAAAEALRPDTAALDEAALMAALGAPGQPAEGRFFPDTYPYSRGSADLDVLRRAYRAMQQALAEAWAARAPDLPLRSADEALILASIVEKETGQPADRGRVAGVFVNRLRIGMRLQTDPTVIYGLGPAFDGNLRRRDLETDTPWNTYTRAGLPPTPIALPGREALRAAVQPEATPALYFVARGDGSSEFSADLDAHNRAVRRFQLAPTASRPASIPPASSAPRP</sequence>
<evidence type="ECO:0000256" key="5">
    <source>
        <dbReference type="ARBA" id="ARBA00023239"/>
    </source>
</evidence>
<dbReference type="HAMAP" id="MF_02065">
    <property type="entry name" value="MltG"/>
    <property type="match status" value="1"/>
</dbReference>
<keyword evidence="3 7" id="KW-1133">Transmembrane helix</keyword>
<keyword evidence="6 7" id="KW-0961">Cell wall biogenesis/degradation</keyword>
<evidence type="ECO:0000256" key="2">
    <source>
        <dbReference type="ARBA" id="ARBA00022692"/>
    </source>
</evidence>
<dbReference type="NCBIfam" id="TIGR00247">
    <property type="entry name" value="endolytic transglycosylase MltG"/>
    <property type="match status" value="1"/>
</dbReference>
<dbReference type="Proteomes" id="UP000586093">
    <property type="component" value="Unassembled WGS sequence"/>
</dbReference>
<evidence type="ECO:0000256" key="4">
    <source>
        <dbReference type="ARBA" id="ARBA00023136"/>
    </source>
</evidence>
<dbReference type="AlphaFoldDB" id="A0A839HT58"/>
<feature type="compositionally biased region" description="Low complexity" evidence="8">
    <location>
        <begin position="353"/>
        <end position="371"/>
    </location>
</feature>
<name>A0A839HT58_9BURK</name>
<evidence type="ECO:0000256" key="1">
    <source>
        <dbReference type="ARBA" id="ARBA00022475"/>
    </source>
</evidence>
<feature type="region of interest" description="Disordered" evidence="8">
    <location>
        <begin position="351"/>
        <end position="371"/>
    </location>
</feature>
<evidence type="ECO:0000256" key="7">
    <source>
        <dbReference type="HAMAP-Rule" id="MF_02065"/>
    </source>
</evidence>
<dbReference type="GO" id="GO:0005886">
    <property type="term" value="C:plasma membrane"/>
    <property type="evidence" value="ECO:0007669"/>
    <property type="project" value="UniProtKB-UniRule"/>
</dbReference>
<keyword evidence="1 7" id="KW-1003">Cell membrane</keyword>
<organism evidence="9 10">
    <name type="scientific">Aquariibacter albus</name>
    <dbReference type="NCBI Taxonomy" id="2759899"/>
    <lineage>
        <taxon>Bacteria</taxon>
        <taxon>Pseudomonadati</taxon>
        <taxon>Pseudomonadota</taxon>
        <taxon>Betaproteobacteria</taxon>
        <taxon>Burkholderiales</taxon>
        <taxon>Sphaerotilaceae</taxon>
        <taxon>Aquariibacter</taxon>
    </lineage>
</organism>
<dbReference type="Pfam" id="PF02618">
    <property type="entry name" value="YceG"/>
    <property type="match status" value="1"/>
</dbReference>
<evidence type="ECO:0000256" key="6">
    <source>
        <dbReference type="ARBA" id="ARBA00023316"/>
    </source>
</evidence>
<gene>
    <name evidence="7 9" type="primary">mltG</name>
    <name evidence="9" type="ORF">H4F90_03645</name>
</gene>
<comment type="catalytic activity">
    <reaction evidence="7">
        <text>a peptidoglycan chain = a peptidoglycan chain with N-acetyl-1,6-anhydromuramyl-[peptide] at the reducing end + a peptidoglycan chain with N-acetylglucosamine at the non-reducing end.</text>
        <dbReference type="EC" id="4.2.2.29"/>
    </reaction>
</comment>
<keyword evidence="10" id="KW-1185">Reference proteome</keyword>
<dbReference type="EC" id="4.2.2.29" evidence="7"/>
<dbReference type="EMBL" id="JACIVI010000001">
    <property type="protein sequence ID" value="MBB1161074.1"/>
    <property type="molecule type" value="Genomic_DNA"/>
</dbReference>
<evidence type="ECO:0000256" key="8">
    <source>
        <dbReference type="SAM" id="MobiDB-lite"/>
    </source>
</evidence>
<keyword evidence="7" id="KW-0997">Cell inner membrane</keyword>
<comment type="similarity">
    <text evidence="7">Belongs to the transglycosylase MltG family.</text>
</comment>
<proteinExistence type="inferred from homology"/>
<keyword evidence="2 7" id="KW-0812">Transmembrane</keyword>
<keyword evidence="4 7" id="KW-0472">Membrane</keyword>
<accession>A0A839HT58</accession>
<dbReference type="Gene3D" id="3.30.160.60">
    <property type="entry name" value="Classic Zinc Finger"/>
    <property type="match status" value="1"/>
</dbReference>
<dbReference type="Gene3D" id="3.30.1490.480">
    <property type="entry name" value="Endolytic murein transglycosylase"/>
    <property type="match status" value="1"/>
</dbReference>
<dbReference type="PANTHER" id="PTHR30518:SF2">
    <property type="entry name" value="ENDOLYTIC MUREIN TRANSGLYCOSYLASE"/>
    <property type="match status" value="1"/>
</dbReference>
<evidence type="ECO:0000256" key="3">
    <source>
        <dbReference type="ARBA" id="ARBA00022989"/>
    </source>
</evidence>
<dbReference type="InterPro" id="IPR003770">
    <property type="entry name" value="MLTG-like"/>
</dbReference>
<evidence type="ECO:0000313" key="10">
    <source>
        <dbReference type="Proteomes" id="UP000586093"/>
    </source>
</evidence>
<dbReference type="GO" id="GO:0008932">
    <property type="term" value="F:lytic endotransglycosylase activity"/>
    <property type="evidence" value="ECO:0007669"/>
    <property type="project" value="UniProtKB-UniRule"/>
</dbReference>
<keyword evidence="5 7" id="KW-0456">Lyase</keyword>
<dbReference type="GO" id="GO:0071555">
    <property type="term" value="P:cell wall organization"/>
    <property type="evidence" value="ECO:0007669"/>
    <property type="project" value="UniProtKB-KW"/>
</dbReference>
<dbReference type="GO" id="GO:0009252">
    <property type="term" value="P:peptidoglycan biosynthetic process"/>
    <property type="evidence" value="ECO:0007669"/>
    <property type="project" value="UniProtKB-UniRule"/>
</dbReference>
<dbReference type="PANTHER" id="PTHR30518">
    <property type="entry name" value="ENDOLYTIC MUREIN TRANSGLYCOSYLASE"/>
    <property type="match status" value="1"/>
</dbReference>
<comment type="caution">
    <text evidence="9">The sequence shown here is derived from an EMBL/GenBank/DDBJ whole genome shotgun (WGS) entry which is preliminary data.</text>
</comment>
<feature type="site" description="Important for catalytic activity" evidence="7">
    <location>
        <position position="238"/>
    </location>
</feature>